<gene>
    <name evidence="4" type="ORF">L207DRAFT_571044</name>
</gene>
<organism evidence="4 5">
    <name type="scientific">Hyaloscypha variabilis (strain UAMH 11265 / GT02V1 / F)</name>
    <name type="common">Meliniomyces variabilis</name>
    <dbReference type="NCBI Taxonomy" id="1149755"/>
    <lineage>
        <taxon>Eukaryota</taxon>
        <taxon>Fungi</taxon>
        <taxon>Dikarya</taxon>
        <taxon>Ascomycota</taxon>
        <taxon>Pezizomycotina</taxon>
        <taxon>Leotiomycetes</taxon>
        <taxon>Helotiales</taxon>
        <taxon>Hyaloscyphaceae</taxon>
        <taxon>Hyaloscypha</taxon>
        <taxon>Hyaloscypha variabilis</taxon>
    </lineage>
</organism>
<evidence type="ECO:0000256" key="2">
    <source>
        <dbReference type="SAM" id="MobiDB-lite"/>
    </source>
</evidence>
<feature type="compositionally biased region" description="Polar residues" evidence="2">
    <location>
        <begin position="50"/>
        <end position="68"/>
    </location>
</feature>
<dbReference type="AlphaFoldDB" id="A0A2J6R7I7"/>
<protein>
    <submittedName>
        <fullName evidence="4">Alpha/beta-hydrolase</fullName>
    </submittedName>
</protein>
<sequence length="338" mass="36906">MDHSTRLALADQNPELTKLLQDRPPAKGLDSAPSIQALRAHLSSLKRGLTQANTSSSSSITYTETDQQIPTRDNTTITVRIHRPSVPPPEGSPGLVLFHGGGFCLGDCDNEVALCRRWTALGGVAVNVAYRLAPEHPFPTAVEDAEDSLLWTTLHLAELGINPQKGYIIGGISAGANLAAVVAHLYRDKKHSPPLTGQYLCIPTTCDPAALPDKYKDVYLSREQNKDALILNEKSIDMFEGHYNPDPLSPLRSPLLFPSHAGLPPAYFQVCGADPLRDEGLLYEQILREDGVGTKLDVFPGLPHGFWSWFPEAGFSKDFQAKTVEGLKWLLEHSSQAN</sequence>
<reference evidence="4 5" key="1">
    <citation type="submission" date="2016-04" db="EMBL/GenBank/DDBJ databases">
        <title>A degradative enzymes factory behind the ericoid mycorrhizal symbiosis.</title>
        <authorList>
            <consortium name="DOE Joint Genome Institute"/>
            <person name="Martino E."/>
            <person name="Morin E."/>
            <person name="Grelet G."/>
            <person name="Kuo A."/>
            <person name="Kohler A."/>
            <person name="Daghino S."/>
            <person name="Barry K."/>
            <person name="Choi C."/>
            <person name="Cichocki N."/>
            <person name="Clum A."/>
            <person name="Copeland A."/>
            <person name="Hainaut M."/>
            <person name="Haridas S."/>
            <person name="Labutti K."/>
            <person name="Lindquist E."/>
            <person name="Lipzen A."/>
            <person name="Khouja H.-R."/>
            <person name="Murat C."/>
            <person name="Ohm R."/>
            <person name="Olson A."/>
            <person name="Spatafora J."/>
            <person name="Veneault-Fourrey C."/>
            <person name="Henrissat B."/>
            <person name="Grigoriev I."/>
            <person name="Martin F."/>
            <person name="Perotto S."/>
        </authorList>
    </citation>
    <scope>NUCLEOTIDE SEQUENCE [LARGE SCALE GENOMIC DNA]</scope>
    <source>
        <strain evidence="4 5">F</strain>
    </source>
</reference>
<dbReference type="GO" id="GO:0016787">
    <property type="term" value="F:hydrolase activity"/>
    <property type="evidence" value="ECO:0007669"/>
    <property type="project" value="UniProtKB-KW"/>
</dbReference>
<feature type="domain" description="Alpha/beta hydrolase fold-3" evidence="3">
    <location>
        <begin position="95"/>
        <end position="307"/>
    </location>
</feature>
<evidence type="ECO:0000256" key="1">
    <source>
        <dbReference type="ARBA" id="ARBA00022801"/>
    </source>
</evidence>
<name>A0A2J6R7I7_HYAVF</name>
<dbReference type="PANTHER" id="PTHR48081:SF8">
    <property type="entry name" value="ALPHA_BETA HYDROLASE FOLD-3 DOMAIN-CONTAINING PROTEIN-RELATED"/>
    <property type="match status" value="1"/>
</dbReference>
<keyword evidence="1 4" id="KW-0378">Hydrolase</keyword>
<dbReference type="EMBL" id="KZ613954">
    <property type="protein sequence ID" value="PMD34479.1"/>
    <property type="molecule type" value="Genomic_DNA"/>
</dbReference>
<dbReference type="InterPro" id="IPR050300">
    <property type="entry name" value="GDXG_lipolytic_enzyme"/>
</dbReference>
<dbReference type="STRING" id="1149755.A0A2J6R7I7"/>
<dbReference type="InterPro" id="IPR029058">
    <property type="entry name" value="AB_hydrolase_fold"/>
</dbReference>
<dbReference type="InterPro" id="IPR013094">
    <property type="entry name" value="AB_hydrolase_3"/>
</dbReference>
<dbReference type="Proteomes" id="UP000235786">
    <property type="component" value="Unassembled WGS sequence"/>
</dbReference>
<dbReference type="OrthoDB" id="408631at2759"/>
<evidence type="ECO:0000313" key="4">
    <source>
        <dbReference type="EMBL" id="PMD34479.1"/>
    </source>
</evidence>
<evidence type="ECO:0000313" key="5">
    <source>
        <dbReference type="Proteomes" id="UP000235786"/>
    </source>
</evidence>
<dbReference type="PANTHER" id="PTHR48081">
    <property type="entry name" value="AB HYDROLASE SUPERFAMILY PROTEIN C4A8.06C"/>
    <property type="match status" value="1"/>
</dbReference>
<proteinExistence type="predicted"/>
<accession>A0A2J6R7I7</accession>
<dbReference type="SUPFAM" id="SSF53474">
    <property type="entry name" value="alpha/beta-Hydrolases"/>
    <property type="match status" value="1"/>
</dbReference>
<dbReference type="Gene3D" id="3.40.50.1820">
    <property type="entry name" value="alpha/beta hydrolase"/>
    <property type="match status" value="1"/>
</dbReference>
<keyword evidence="5" id="KW-1185">Reference proteome</keyword>
<evidence type="ECO:0000259" key="3">
    <source>
        <dbReference type="Pfam" id="PF07859"/>
    </source>
</evidence>
<feature type="region of interest" description="Disordered" evidence="2">
    <location>
        <begin position="49"/>
        <end position="68"/>
    </location>
</feature>
<dbReference type="Pfam" id="PF07859">
    <property type="entry name" value="Abhydrolase_3"/>
    <property type="match status" value="1"/>
</dbReference>